<keyword evidence="1" id="KW-0732">Signal</keyword>
<feature type="signal peptide" evidence="1">
    <location>
        <begin position="1"/>
        <end position="16"/>
    </location>
</feature>
<sequence>MKRILALLLISTFAQAEDTALTRIQLTKGVTVERDLVSKDGQYLFLVRTGTWQINGSMFNRANNHQLHFTGTQKGYTLNLQSTANAENSTQPEFLYNGTLNLQSNRIDGVMTTPDKQKAITFEPYLPVANRPAFQFKFYGTPSRQVTQVQVLQNNKVVQTLSGFVANDNEATYADYNFDGYFDLRLDSSDTSHQYWLYNPKTKKFQFDSELSQYAEVPERYPHKYILKFGNTLLERRNSKWYEIPCCTAIN</sequence>
<evidence type="ECO:0000313" key="2">
    <source>
        <dbReference type="EMBL" id="SMQ11946.1"/>
    </source>
</evidence>
<name>A0A238HFI9_9NEIS</name>
<evidence type="ECO:0000256" key="1">
    <source>
        <dbReference type="SAM" id="SignalP"/>
    </source>
</evidence>
<accession>A0A238HFI9</accession>
<protein>
    <submittedName>
        <fullName evidence="2">Uncharacterized protein</fullName>
    </submittedName>
</protein>
<keyword evidence="4" id="KW-1185">Reference proteome</keyword>
<evidence type="ECO:0000313" key="3">
    <source>
        <dbReference type="EMBL" id="SNB82477.1"/>
    </source>
</evidence>
<evidence type="ECO:0000313" key="4">
    <source>
        <dbReference type="Proteomes" id="UP000215450"/>
    </source>
</evidence>
<proteinExistence type="predicted"/>
<gene>
    <name evidence="3" type="ORF">KEBURONENSIS_00532</name>
    <name evidence="2" type="ORF">KEBURONENSIS_00952</name>
</gene>
<feature type="chain" id="PRO_5015075153" evidence="1">
    <location>
        <begin position="17"/>
        <end position="251"/>
    </location>
</feature>
<dbReference type="OrthoDB" id="6704945at2"/>
<dbReference type="STRING" id="1522312.GCA_900177895_01328"/>
<dbReference type="RefSeq" id="WP_095062061.1">
    <property type="nucleotide sequence ID" value="NZ_FXUV02000065.1"/>
</dbReference>
<dbReference type="EMBL" id="FXUV02000065">
    <property type="protein sequence ID" value="SNB82477.1"/>
    <property type="molecule type" value="Genomic_DNA"/>
</dbReference>
<reference evidence="3 4" key="2">
    <citation type="submission" date="2017-06" db="EMBL/GenBank/DDBJ databases">
        <authorList>
            <person name="Kim H.J."/>
            <person name="Triplett B.A."/>
        </authorList>
    </citation>
    <scope>NUCLEOTIDE SEQUENCE [LARGE SCALE GENOMIC DNA]</scope>
    <source>
        <strain evidence="3">Kingella_eburonensis</strain>
    </source>
</reference>
<dbReference type="AlphaFoldDB" id="A0A238HFI9"/>
<dbReference type="InterPro" id="IPR058087">
    <property type="entry name" value="XAC2610_dom"/>
</dbReference>
<dbReference type="Proteomes" id="UP000215450">
    <property type="component" value="Unassembled WGS sequence"/>
</dbReference>
<dbReference type="EMBL" id="FXUV01000011">
    <property type="protein sequence ID" value="SMQ11946.1"/>
    <property type="molecule type" value="Genomic_DNA"/>
</dbReference>
<organism evidence="2">
    <name type="scientific">Kingella negevensis</name>
    <dbReference type="NCBI Taxonomy" id="1522312"/>
    <lineage>
        <taxon>Bacteria</taxon>
        <taxon>Pseudomonadati</taxon>
        <taxon>Pseudomonadota</taxon>
        <taxon>Betaproteobacteria</taxon>
        <taxon>Neisseriales</taxon>
        <taxon>Neisseriaceae</taxon>
        <taxon>Kingella</taxon>
    </lineage>
</organism>
<dbReference type="NCBIfam" id="NF047539">
    <property type="entry name" value="XAC2610_fam"/>
    <property type="match status" value="1"/>
</dbReference>
<reference evidence="2" key="1">
    <citation type="submission" date="2017-05" db="EMBL/GenBank/DDBJ databases">
        <authorList>
            <person name="Song R."/>
            <person name="Chenine A.L."/>
            <person name="Ruprecht R.M."/>
        </authorList>
    </citation>
    <scope>NUCLEOTIDE SEQUENCE</scope>
    <source>
        <strain evidence="2">Kingella_eburonensis</strain>
    </source>
</reference>